<gene>
    <name evidence="7" type="ORF">GCK72_019645</name>
</gene>
<dbReference type="GO" id="GO:0008528">
    <property type="term" value="F:G protein-coupled peptide receptor activity"/>
    <property type="evidence" value="ECO:0007669"/>
    <property type="project" value="InterPro"/>
</dbReference>
<evidence type="ECO:0000256" key="3">
    <source>
        <dbReference type="ARBA" id="ARBA00022989"/>
    </source>
</evidence>
<feature type="domain" description="G-protein coupled receptors family 1 profile" evidence="6">
    <location>
        <begin position="52"/>
        <end position="342"/>
    </location>
</feature>
<evidence type="ECO:0000313" key="8">
    <source>
        <dbReference type="Proteomes" id="UP000483820"/>
    </source>
</evidence>
<keyword evidence="2 5" id="KW-0812">Transmembrane</keyword>
<dbReference type="CTD" id="9839375"/>
<feature type="transmembrane region" description="Helical" evidence="5">
    <location>
        <begin position="236"/>
        <end position="257"/>
    </location>
</feature>
<evidence type="ECO:0000313" key="7">
    <source>
        <dbReference type="EMBL" id="KAF1753089.1"/>
    </source>
</evidence>
<dbReference type="InterPro" id="IPR017452">
    <property type="entry name" value="GPCR_Rhodpsn_7TM"/>
</dbReference>
<proteinExistence type="predicted"/>
<comment type="subcellular location">
    <subcellularLocation>
        <location evidence="1">Membrane</location>
    </subcellularLocation>
</comment>
<feature type="transmembrane region" description="Helical" evidence="5">
    <location>
        <begin position="278"/>
        <end position="304"/>
    </location>
</feature>
<organism evidence="7 8">
    <name type="scientific">Caenorhabditis remanei</name>
    <name type="common">Caenorhabditis vulgaris</name>
    <dbReference type="NCBI Taxonomy" id="31234"/>
    <lineage>
        <taxon>Eukaryota</taxon>
        <taxon>Metazoa</taxon>
        <taxon>Ecdysozoa</taxon>
        <taxon>Nematoda</taxon>
        <taxon>Chromadorea</taxon>
        <taxon>Rhabditida</taxon>
        <taxon>Rhabditina</taxon>
        <taxon>Rhabditomorpha</taxon>
        <taxon>Rhabditoidea</taxon>
        <taxon>Rhabditidae</taxon>
        <taxon>Peloderinae</taxon>
        <taxon>Caenorhabditis</taxon>
    </lineage>
</organism>
<dbReference type="KEGG" id="crq:GCK72_019645"/>
<dbReference type="SUPFAM" id="SSF81321">
    <property type="entry name" value="Family A G protein-coupled receptor-like"/>
    <property type="match status" value="1"/>
</dbReference>
<evidence type="ECO:0000256" key="1">
    <source>
        <dbReference type="ARBA" id="ARBA00004370"/>
    </source>
</evidence>
<dbReference type="GeneID" id="9839375"/>
<keyword evidence="4 5" id="KW-0472">Membrane</keyword>
<dbReference type="PROSITE" id="PS50262">
    <property type="entry name" value="G_PROTEIN_RECEP_F1_2"/>
    <property type="match status" value="1"/>
</dbReference>
<reference evidence="7 8" key="1">
    <citation type="submission" date="2019-12" db="EMBL/GenBank/DDBJ databases">
        <title>Chromosome-level assembly of the Caenorhabditis remanei genome.</title>
        <authorList>
            <person name="Teterina A.A."/>
            <person name="Willis J.H."/>
            <person name="Phillips P.C."/>
        </authorList>
    </citation>
    <scope>NUCLEOTIDE SEQUENCE [LARGE SCALE GENOMIC DNA]</scope>
    <source>
        <strain evidence="7 8">PX506</strain>
        <tissue evidence="7">Whole organism</tissue>
    </source>
</reference>
<evidence type="ECO:0000256" key="5">
    <source>
        <dbReference type="SAM" id="Phobius"/>
    </source>
</evidence>
<name>A0A6A5GF87_CAERE</name>
<evidence type="ECO:0000256" key="4">
    <source>
        <dbReference type="ARBA" id="ARBA00023136"/>
    </source>
</evidence>
<dbReference type="GO" id="GO:0016020">
    <property type="term" value="C:membrane"/>
    <property type="evidence" value="ECO:0007669"/>
    <property type="project" value="UniProtKB-SubCell"/>
</dbReference>
<dbReference type="PANTHER" id="PTHR46846:SF3">
    <property type="entry name" value="G-PROTEIN COUPLED RECEPTORS FAMILY 1 PROFILE DOMAIN-CONTAINING PROTEIN-RELATED"/>
    <property type="match status" value="1"/>
</dbReference>
<feature type="transmembrane region" description="Helical" evidence="5">
    <location>
        <begin position="68"/>
        <end position="87"/>
    </location>
</feature>
<evidence type="ECO:0000259" key="6">
    <source>
        <dbReference type="PROSITE" id="PS50262"/>
    </source>
</evidence>
<protein>
    <recommendedName>
        <fullName evidence="6">G-protein coupled receptors family 1 profile domain-containing protein</fullName>
    </recommendedName>
</protein>
<dbReference type="EMBL" id="WUAV01000005">
    <property type="protein sequence ID" value="KAF1753089.1"/>
    <property type="molecule type" value="Genomic_DNA"/>
</dbReference>
<dbReference type="Pfam" id="PF10324">
    <property type="entry name" value="7TM_GPCR_Srw"/>
    <property type="match status" value="1"/>
</dbReference>
<dbReference type="PANTHER" id="PTHR46846">
    <property type="entry name" value="SERPENTINE RECEPTOR, CLASS W-RELATED"/>
    <property type="match status" value="1"/>
</dbReference>
<dbReference type="Proteomes" id="UP000483820">
    <property type="component" value="Chromosome V"/>
</dbReference>
<dbReference type="RefSeq" id="XP_003115554.2">
    <property type="nucleotide sequence ID" value="XM_003115506.2"/>
</dbReference>
<feature type="transmembrane region" description="Helical" evidence="5">
    <location>
        <begin position="43"/>
        <end position="61"/>
    </location>
</feature>
<accession>A0A6A5GF87</accession>
<dbReference type="AlphaFoldDB" id="A0A6A5GF87"/>
<dbReference type="InterPro" id="IPR019427">
    <property type="entry name" value="7TM_GPCR_serpentine_rcpt_Srw"/>
</dbReference>
<sequence>MPKNFTTATTTTTLAPDYNILQDYEYEEDIYKIVFNISTRTNLSLQIATVIVNLLHLIVLLRKELRSFAIYIFMIGICISDILTNSLDFINAAAEIMWIPILFPGSGEMSCLREDYLEINIGAQLVNTFLDISRRLSVWMAILMASIRLLTVIFPMSRRVQNISKPKGAIITLLICIAFWVVFCTWQFALYRVFWLPDNPSRICLGMFKNLIKPRYVLGAPESLPGAMSHWGFIEVIMKFSAAIIYPFLTISLLMALRRVKKKRQNLQKKDSDSSDNTTILILFMTTAFMLSEGFAGVEALLLYNIERILRKNEDLGNAILAAQYPISILRTVNALSHPFVCFLLSSQYRDAVRGIFVGKRKVKRTEFTRSTSNIRSKTTTTTTSF</sequence>
<feature type="transmembrane region" description="Helical" evidence="5">
    <location>
        <begin position="136"/>
        <end position="156"/>
    </location>
</feature>
<comment type="caution">
    <text evidence="7">The sequence shown here is derived from an EMBL/GenBank/DDBJ whole genome shotgun (WGS) entry which is preliminary data.</text>
</comment>
<dbReference type="Gene3D" id="1.20.1070.10">
    <property type="entry name" value="Rhodopsin 7-helix transmembrane proteins"/>
    <property type="match status" value="1"/>
</dbReference>
<evidence type="ECO:0000256" key="2">
    <source>
        <dbReference type="ARBA" id="ARBA00022692"/>
    </source>
</evidence>
<feature type="transmembrane region" description="Helical" evidence="5">
    <location>
        <begin position="168"/>
        <end position="189"/>
    </location>
</feature>
<keyword evidence="3 5" id="KW-1133">Transmembrane helix</keyword>